<protein>
    <submittedName>
        <fullName evidence="2">Transcriptional regulator</fullName>
    </submittedName>
</protein>
<organism evidence="1 2">
    <name type="scientific">Heterorhabditis bacteriophora</name>
    <name type="common">Entomopathogenic nematode worm</name>
    <dbReference type="NCBI Taxonomy" id="37862"/>
    <lineage>
        <taxon>Eukaryota</taxon>
        <taxon>Metazoa</taxon>
        <taxon>Ecdysozoa</taxon>
        <taxon>Nematoda</taxon>
        <taxon>Chromadorea</taxon>
        <taxon>Rhabditida</taxon>
        <taxon>Rhabditina</taxon>
        <taxon>Rhabditomorpha</taxon>
        <taxon>Strongyloidea</taxon>
        <taxon>Heterorhabditidae</taxon>
        <taxon>Heterorhabditis</taxon>
    </lineage>
</organism>
<evidence type="ECO:0000313" key="2">
    <source>
        <dbReference type="WBParaSite" id="Hba_10036"/>
    </source>
</evidence>
<sequence>MTDTSVLKHIRIKTGVVKRLIKVFIF</sequence>
<keyword evidence="1" id="KW-1185">Reference proteome</keyword>
<dbReference type="Proteomes" id="UP000095283">
    <property type="component" value="Unplaced"/>
</dbReference>
<reference evidence="2" key="1">
    <citation type="submission" date="2016-11" db="UniProtKB">
        <authorList>
            <consortium name="WormBaseParasite"/>
        </authorList>
    </citation>
    <scope>IDENTIFICATION</scope>
</reference>
<proteinExistence type="predicted"/>
<evidence type="ECO:0000313" key="1">
    <source>
        <dbReference type="Proteomes" id="UP000095283"/>
    </source>
</evidence>
<name>A0A1I7WXZ7_HETBA</name>
<dbReference type="WBParaSite" id="Hba_10036">
    <property type="protein sequence ID" value="Hba_10036"/>
    <property type="gene ID" value="Hba_10036"/>
</dbReference>
<dbReference type="AlphaFoldDB" id="A0A1I7WXZ7"/>
<accession>A0A1I7WXZ7</accession>